<gene>
    <name evidence="6" type="ORF">SAMN05216302_100562</name>
</gene>
<dbReference type="Proteomes" id="UP000199533">
    <property type="component" value="Unassembled WGS sequence"/>
</dbReference>
<dbReference type="GO" id="GO:0016020">
    <property type="term" value="C:membrane"/>
    <property type="evidence" value="ECO:0007669"/>
    <property type="project" value="UniProtKB-SubCell"/>
</dbReference>
<dbReference type="PANTHER" id="PTHR16950">
    <property type="entry name" value="ZINC TRANSPORTER SLC39A7 HISTIDINE-RICH MEMBRANE PROTEIN KE4"/>
    <property type="match status" value="1"/>
</dbReference>
<reference evidence="7" key="1">
    <citation type="submission" date="2016-10" db="EMBL/GenBank/DDBJ databases">
        <authorList>
            <person name="Varghese N."/>
            <person name="Submissions S."/>
        </authorList>
    </citation>
    <scope>NUCLEOTIDE SEQUENCE [LARGE SCALE GENOMIC DNA]</scope>
    <source>
        <strain evidence="7">Nm69</strain>
    </source>
</reference>
<dbReference type="STRING" id="52441.SAMN05216302_100562"/>
<evidence type="ECO:0000256" key="4">
    <source>
        <dbReference type="ARBA" id="ARBA00023136"/>
    </source>
</evidence>
<evidence type="ECO:0000256" key="1">
    <source>
        <dbReference type="ARBA" id="ARBA00004141"/>
    </source>
</evidence>
<dbReference type="EMBL" id="FOSP01000005">
    <property type="protein sequence ID" value="SFK38472.1"/>
    <property type="molecule type" value="Genomic_DNA"/>
</dbReference>
<protein>
    <submittedName>
        <fullName evidence="6">Zinc and cadmium transporter</fullName>
    </submittedName>
</protein>
<name>A0A1I3Z310_9PROT</name>
<feature type="transmembrane region" description="Helical" evidence="5">
    <location>
        <begin position="191"/>
        <end position="212"/>
    </location>
</feature>
<sequence length="245" mass="25795">MLLWIIGFSLLGSIGALAGAGLFLLFPEKIRKNLVPCLVSFATGTLLGAAFLGMIPAGLEQAPAIVIMMTVLAGIVFFFAMEKFLLWHHCHDSHCEVHGNAGPLILIGDAFHNFVDGVVIAAAFLTSIPLGVATAFAVIAHEVPQEIGDFAILLDNGYERKQAIILNGLSAAATLPGALAAYFWLGELHAATPYILALSAASFIYIAIADLIPGLHRQVTLADALQQLLLLLAGIGTIAFFHIGG</sequence>
<dbReference type="GO" id="GO:0006882">
    <property type="term" value="P:intracellular zinc ion homeostasis"/>
    <property type="evidence" value="ECO:0007669"/>
    <property type="project" value="TreeGrafter"/>
</dbReference>
<feature type="transmembrane region" description="Helical" evidence="5">
    <location>
        <begin position="61"/>
        <end position="81"/>
    </location>
</feature>
<evidence type="ECO:0000256" key="5">
    <source>
        <dbReference type="SAM" id="Phobius"/>
    </source>
</evidence>
<dbReference type="RefSeq" id="WP_090697583.1">
    <property type="nucleotide sequence ID" value="NZ_FOSP01000005.1"/>
</dbReference>
<dbReference type="AlphaFoldDB" id="A0A1I3Z310"/>
<feature type="transmembrane region" description="Helical" evidence="5">
    <location>
        <begin position="33"/>
        <end position="55"/>
    </location>
</feature>
<keyword evidence="4 5" id="KW-0472">Membrane</keyword>
<comment type="subcellular location">
    <subcellularLocation>
        <location evidence="1">Membrane</location>
        <topology evidence="1">Multi-pass membrane protein</topology>
    </subcellularLocation>
</comment>
<proteinExistence type="predicted"/>
<feature type="transmembrane region" description="Helical" evidence="5">
    <location>
        <begin position="224"/>
        <end position="243"/>
    </location>
</feature>
<keyword evidence="2 5" id="KW-0812">Transmembrane</keyword>
<evidence type="ECO:0000256" key="2">
    <source>
        <dbReference type="ARBA" id="ARBA00022692"/>
    </source>
</evidence>
<feature type="transmembrane region" description="Helical" evidence="5">
    <location>
        <begin position="6"/>
        <end position="26"/>
    </location>
</feature>
<evidence type="ECO:0000256" key="3">
    <source>
        <dbReference type="ARBA" id="ARBA00022989"/>
    </source>
</evidence>
<evidence type="ECO:0000313" key="7">
    <source>
        <dbReference type="Proteomes" id="UP000199533"/>
    </source>
</evidence>
<keyword evidence="3 5" id="KW-1133">Transmembrane helix</keyword>
<dbReference type="PANTHER" id="PTHR16950:SF16">
    <property type="entry name" value="ZINC TRANSPORTER ZIP13"/>
    <property type="match status" value="1"/>
</dbReference>
<evidence type="ECO:0000313" key="6">
    <source>
        <dbReference type="EMBL" id="SFK38472.1"/>
    </source>
</evidence>
<keyword evidence="7" id="KW-1185">Reference proteome</keyword>
<accession>A0A1I3Z310</accession>
<organism evidence="6 7">
    <name type="scientific">Nitrosomonas aestuarii</name>
    <dbReference type="NCBI Taxonomy" id="52441"/>
    <lineage>
        <taxon>Bacteria</taxon>
        <taxon>Pseudomonadati</taxon>
        <taxon>Pseudomonadota</taxon>
        <taxon>Betaproteobacteria</taxon>
        <taxon>Nitrosomonadales</taxon>
        <taxon>Nitrosomonadaceae</taxon>
        <taxon>Nitrosomonas</taxon>
    </lineage>
</organism>
<dbReference type="InterPro" id="IPR003689">
    <property type="entry name" value="ZIP"/>
</dbReference>
<dbReference type="OrthoDB" id="9806593at2"/>
<dbReference type="Pfam" id="PF02535">
    <property type="entry name" value="Zip"/>
    <property type="match status" value="1"/>
</dbReference>
<feature type="transmembrane region" description="Helical" evidence="5">
    <location>
        <begin position="164"/>
        <end position="185"/>
    </location>
</feature>
<dbReference type="GO" id="GO:0005385">
    <property type="term" value="F:zinc ion transmembrane transporter activity"/>
    <property type="evidence" value="ECO:0007669"/>
    <property type="project" value="TreeGrafter"/>
</dbReference>